<evidence type="ECO:0000256" key="4">
    <source>
        <dbReference type="ARBA" id="ARBA00023180"/>
    </source>
</evidence>
<evidence type="ECO:0000256" key="1">
    <source>
        <dbReference type="ARBA" id="ARBA00022729"/>
    </source>
</evidence>
<evidence type="ECO:0000256" key="5">
    <source>
        <dbReference type="SAM" id="MobiDB-lite"/>
    </source>
</evidence>
<reference evidence="7" key="2">
    <citation type="submission" date="2020-09" db="EMBL/GenBank/DDBJ databases">
        <authorList>
            <person name="Sun Q."/>
            <person name="Ohkuma M."/>
        </authorList>
    </citation>
    <scope>NUCLEOTIDE SEQUENCE</scope>
    <source>
        <strain evidence="7">JCM 5069</strain>
    </source>
</reference>
<feature type="compositionally biased region" description="Low complexity" evidence="5">
    <location>
        <begin position="348"/>
        <end position="366"/>
    </location>
</feature>
<feature type="signal peptide" evidence="6">
    <location>
        <begin position="1"/>
        <end position="23"/>
    </location>
</feature>
<dbReference type="Pfam" id="PF01839">
    <property type="entry name" value="FG-GAP"/>
    <property type="match status" value="4"/>
</dbReference>
<reference evidence="7" key="1">
    <citation type="journal article" date="2014" name="Int. J. Syst. Evol. Microbiol.">
        <title>Complete genome sequence of Corynebacterium casei LMG S-19264T (=DSM 44701T), isolated from a smear-ripened cheese.</title>
        <authorList>
            <consortium name="US DOE Joint Genome Institute (JGI-PGF)"/>
            <person name="Walter F."/>
            <person name="Albersmeier A."/>
            <person name="Kalinowski J."/>
            <person name="Ruckert C."/>
        </authorList>
    </citation>
    <scope>NUCLEOTIDE SEQUENCE</scope>
    <source>
        <strain evidence="7">JCM 5069</strain>
    </source>
</reference>
<keyword evidence="2" id="KW-0677">Repeat</keyword>
<organism evidence="7 8">
    <name type="scientific">Streptomyces sulfonofaciens</name>
    <dbReference type="NCBI Taxonomy" id="68272"/>
    <lineage>
        <taxon>Bacteria</taxon>
        <taxon>Bacillati</taxon>
        <taxon>Actinomycetota</taxon>
        <taxon>Actinomycetes</taxon>
        <taxon>Kitasatosporales</taxon>
        <taxon>Streptomycetaceae</taxon>
        <taxon>Streptomyces</taxon>
    </lineage>
</organism>
<dbReference type="PANTHER" id="PTHR23221">
    <property type="entry name" value="GLYCOSYLPHOSPHATIDYLINOSITOL PHOSPHOLIPASE D"/>
    <property type="match status" value="1"/>
</dbReference>
<evidence type="ECO:0008006" key="9">
    <source>
        <dbReference type="Google" id="ProtNLM"/>
    </source>
</evidence>
<evidence type="ECO:0000313" key="8">
    <source>
        <dbReference type="Proteomes" id="UP000603708"/>
    </source>
</evidence>
<proteinExistence type="predicted"/>
<dbReference type="InterPro" id="IPR013517">
    <property type="entry name" value="FG-GAP"/>
</dbReference>
<dbReference type="GO" id="GO:0016787">
    <property type="term" value="F:hydrolase activity"/>
    <property type="evidence" value="ECO:0007669"/>
    <property type="project" value="UniProtKB-KW"/>
</dbReference>
<dbReference type="AlphaFoldDB" id="A0A919FR62"/>
<comment type="caution">
    <text evidence="7">The sequence shown here is derived from an EMBL/GenBank/DDBJ whole genome shotgun (WGS) entry which is preliminary data.</text>
</comment>
<feature type="region of interest" description="Disordered" evidence="5">
    <location>
        <begin position="348"/>
        <end position="373"/>
    </location>
</feature>
<dbReference type="PROSITE" id="PS51470">
    <property type="entry name" value="FG_GAP"/>
    <property type="match status" value="1"/>
</dbReference>
<dbReference type="InterPro" id="IPR028994">
    <property type="entry name" value="Integrin_alpha_N"/>
</dbReference>
<accession>A0A919FR62</accession>
<dbReference type="RefSeq" id="WP_189929208.1">
    <property type="nucleotide sequence ID" value="NZ_BNCD01000001.1"/>
</dbReference>
<dbReference type="Gene3D" id="2.130.10.130">
    <property type="entry name" value="Integrin alpha, N-terminal"/>
    <property type="match status" value="3"/>
</dbReference>
<dbReference type="Proteomes" id="UP000603708">
    <property type="component" value="Unassembled WGS sequence"/>
</dbReference>
<dbReference type="SUPFAM" id="SSF69318">
    <property type="entry name" value="Integrin alpha N-terminal domain"/>
    <property type="match status" value="1"/>
</dbReference>
<feature type="chain" id="PRO_5039181838" description="Esterase" evidence="6">
    <location>
        <begin position="24"/>
        <end position="560"/>
    </location>
</feature>
<dbReference type="InterPro" id="IPR013519">
    <property type="entry name" value="Int_alpha_beta-p"/>
</dbReference>
<name>A0A919FR62_9ACTN</name>
<dbReference type="EMBL" id="BNCD01000001">
    <property type="protein sequence ID" value="GHH70925.1"/>
    <property type="molecule type" value="Genomic_DNA"/>
</dbReference>
<evidence type="ECO:0000256" key="6">
    <source>
        <dbReference type="SAM" id="SignalP"/>
    </source>
</evidence>
<dbReference type="PANTHER" id="PTHR23221:SF7">
    <property type="entry name" value="PHOSPHATIDYLINOSITOL-GLYCAN-SPECIFIC PHOSPHOLIPASE D"/>
    <property type="match status" value="1"/>
</dbReference>
<evidence type="ECO:0000313" key="7">
    <source>
        <dbReference type="EMBL" id="GHH70925.1"/>
    </source>
</evidence>
<sequence>MRTYRSAATAAASFLLLAGAAIAAAPAASAGTPGGTHANDRNCDFNGDGFEDVLIGAPGAAAAGSRGAGLVTVQYGSPRGIGTVHARAISRATPGVAGPAQPGDGFGTAVASGDLDSDGYDDAIVGIPGDDFSGVADAGGVLILWGSPDGLRGPDSTWLAPVAATKGGHFGSAVTAARLSGATPGDVLAVLDRSDVRLFTYEAAPGGGGAGDGALTRGRGTLRPSAMGTATAGTGTAGQGVAGQGVARGAGAGAGEGRRAFAPRSLTTGDYDNDGFADLVVSGVTTGDGPTGDGPTGDGPGRGWSAYLAGGVEGPVWTHDLPGGPVAASGDIDGDGYDDLVTGELDATGPTDAADATAATTATAAGQDGGAGEQPGAGVVTVHYGGPGGPGPDTRVQHWTQDSAHVPGTAERGDAWGADVSVGDSDGDGYADVAVGAPGEDLAPGTGDAAVDAGSVTVLHGTPDGLTGTGAHTWSQDTPHVPGTAEDGDRWGAQVRLADPNADGRFDLVAAAPGENAGNGAAWLLPAASGGITTKGAWTYGAGSLGAAYRGAAYGAAIDE</sequence>
<keyword evidence="1 6" id="KW-0732">Signal</keyword>
<dbReference type="SMART" id="SM00191">
    <property type="entry name" value="Int_alpha"/>
    <property type="match status" value="4"/>
</dbReference>
<keyword evidence="3" id="KW-0378">Hydrolase</keyword>
<evidence type="ECO:0000256" key="2">
    <source>
        <dbReference type="ARBA" id="ARBA00022737"/>
    </source>
</evidence>
<gene>
    <name evidence="7" type="ORF">GCM10018793_05760</name>
</gene>
<keyword evidence="8" id="KW-1185">Reference proteome</keyword>
<protein>
    <recommendedName>
        <fullName evidence="9">Esterase</fullName>
    </recommendedName>
</protein>
<keyword evidence="4" id="KW-0325">Glycoprotein</keyword>
<evidence type="ECO:0000256" key="3">
    <source>
        <dbReference type="ARBA" id="ARBA00022801"/>
    </source>
</evidence>